<dbReference type="PATRIC" id="fig|1453497.3.peg.1468"/>
<accession>A0A182C769</accession>
<dbReference type="STRING" id="1453497.AT15_07365"/>
<evidence type="ECO:0000313" key="3">
    <source>
        <dbReference type="EMBL" id="OAA31307.1"/>
    </source>
</evidence>
<dbReference type="InterPro" id="IPR050498">
    <property type="entry name" value="Ycf3"/>
</dbReference>
<evidence type="ECO:0000256" key="2">
    <source>
        <dbReference type="ARBA" id="ARBA00022803"/>
    </source>
</evidence>
<dbReference type="EMBL" id="JFHK01000004">
    <property type="protein sequence ID" value="OAA31307.1"/>
    <property type="molecule type" value="Genomic_DNA"/>
</dbReference>
<sequence length="571" mass="66047">MPRHEILIYLPLKPSVAKIQNLPIKLPVRIEDVPKIVDRDKIDLDIIIRGLETQHRVKPNEYYDSYLLYFYYEAFKKSLNNGDIEQAKDWLGKAEKLKVDYRYFFYHGLLLREIGKLNLAEIELRKAVEMNQNFYIGYFELARLLQKKGEYDEAVKFHIKSLEQSHGEFDLPLLGVVDSYSASGMLSSALEILEHIPSSSRIFVDALLRKGVILNELQRHADAEKAFNIALRREKRWELFYNRAYARERLGKLYPALTDLKEAFKMSSAEEILYDIALLEREMGFVEDAIEHLTLYLDSNSDTAAEVALARCFLMLGDPEKAKGMLPDSAPEDLKEYINLCSLLKEKGRKDHEFANPLFSGLLREYKTGKIGEKTDKLRELSSSLLGANSLFEGGYIDYQKLMEWSLKSLSDTTAKSRIRGIMKGKVPDEREISVDELKLFIRFLPFFGFAFGSMELFARRFAFILSGSGETLAMFLMILRLYSYALADEAVDIYSFIEEMIEEFRSFAFEFSRFIAEVSETHFIDADTALESVSETPREFLVKILSLVRTDAIDEASKTDNIYTYFRRYL</sequence>
<name>A0A182C769_9BACT</name>
<proteinExistence type="predicted"/>
<keyword evidence="1" id="KW-0677">Repeat</keyword>
<dbReference type="Gene3D" id="1.25.40.10">
    <property type="entry name" value="Tetratricopeptide repeat domain"/>
    <property type="match status" value="2"/>
</dbReference>
<dbReference type="Pfam" id="PF13431">
    <property type="entry name" value="TPR_17"/>
    <property type="match status" value="1"/>
</dbReference>
<dbReference type="RefSeq" id="WP_068346337.1">
    <property type="nucleotide sequence ID" value="NZ_JFHK01000004.1"/>
</dbReference>
<evidence type="ECO:0008006" key="5">
    <source>
        <dbReference type="Google" id="ProtNLM"/>
    </source>
</evidence>
<reference evidence="3 4" key="1">
    <citation type="submission" date="2014-02" db="EMBL/GenBank/DDBJ databases">
        <title>Kosmotoga genome sequencing.</title>
        <authorList>
            <person name="Pollo S.M."/>
            <person name="Charchuk R."/>
            <person name="Nesbo C.L."/>
        </authorList>
    </citation>
    <scope>NUCLEOTIDE SEQUENCE [LARGE SCALE GENOMIC DNA]</scope>
    <source>
        <strain evidence="3 4">S304</strain>
    </source>
</reference>
<comment type="caution">
    <text evidence="3">The sequence shown here is derived from an EMBL/GenBank/DDBJ whole genome shotgun (WGS) entry which is preliminary data.</text>
</comment>
<protein>
    <recommendedName>
        <fullName evidence="5">Tetratricopeptide repeat protein</fullName>
    </recommendedName>
</protein>
<gene>
    <name evidence="3" type="ORF">AT15_07365</name>
</gene>
<keyword evidence="2" id="KW-0802">TPR repeat</keyword>
<dbReference type="InterPro" id="IPR011990">
    <property type="entry name" value="TPR-like_helical_dom_sf"/>
</dbReference>
<evidence type="ECO:0000313" key="4">
    <source>
        <dbReference type="Proteomes" id="UP000077339"/>
    </source>
</evidence>
<dbReference type="PANTHER" id="PTHR44858:SF1">
    <property type="entry name" value="UDP-N-ACETYLGLUCOSAMINE--PEPTIDE N-ACETYLGLUCOSAMINYLTRANSFERASE SPINDLY-RELATED"/>
    <property type="match status" value="1"/>
</dbReference>
<organism evidence="3 4">
    <name type="scientific">Kosmotoga arenicorallina S304</name>
    <dbReference type="NCBI Taxonomy" id="1453497"/>
    <lineage>
        <taxon>Bacteria</taxon>
        <taxon>Thermotogati</taxon>
        <taxon>Thermotogota</taxon>
        <taxon>Thermotogae</taxon>
        <taxon>Kosmotogales</taxon>
        <taxon>Kosmotogaceae</taxon>
        <taxon>Kosmotoga</taxon>
    </lineage>
</organism>
<evidence type="ECO:0000256" key="1">
    <source>
        <dbReference type="ARBA" id="ARBA00022737"/>
    </source>
</evidence>
<dbReference type="SMART" id="SM00028">
    <property type="entry name" value="TPR"/>
    <property type="match status" value="4"/>
</dbReference>
<dbReference type="PANTHER" id="PTHR44858">
    <property type="entry name" value="TETRATRICOPEPTIDE REPEAT PROTEIN 6"/>
    <property type="match status" value="1"/>
</dbReference>
<dbReference type="InterPro" id="IPR019734">
    <property type="entry name" value="TPR_rpt"/>
</dbReference>
<dbReference type="OrthoDB" id="44338at2"/>
<dbReference type="Proteomes" id="UP000077339">
    <property type="component" value="Unassembled WGS sequence"/>
</dbReference>
<keyword evidence="4" id="KW-1185">Reference proteome</keyword>
<dbReference type="AlphaFoldDB" id="A0A182C769"/>
<dbReference type="SUPFAM" id="SSF48452">
    <property type="entry name" value="TPR-like"/>
    <property type="match status" value="1"/>
</dbReference>